<keyword evidence="5 10" id="KW-0479">Metal-binding</keyword>
<keyword evidence="4 10" id="KW-0540">Nuclease</keyword>
<dbReference type="PANTHER" id="PTHR46018:SF2">
    <property type="entry name" value="ZINC PHOSPHODIESTERASE ELAC PROTEIN 1"/>
    <property type="match status" value="1"/>
</dbReference>
<dbReference type="GO" id="GO:0042781">
    <property type="term" value="F:3'-tRNA processing endoribonuclease activity"/>
    <property type="evidence" value="ECO:0007669"/>
    <property type="project" value="UniProtKB-UniRule"/>
</dbReference>
<evidence type="ECO:0000256" key="7">
    <source>
        <dbReference type="ARBA" id="ARBA00022801"/>
    </source>
</evidence>
<feature type="binding site" evidence="10">
    <location>
        <position position="63"/>
    </location>
    <ligand>
        <name>Zn(2+)</name>
        <dbReference type="ChEBI" id="CHEBI:29105"/>
        <label>1</label>
        <note>catalytic</note>
    </ligand>
</feature>
<dbReference type="CDD" id="cd07717">
    <property type="entry name" value="RNaseZ_ZiPD-like_MBL-fold"/>
    <property type="match status" value="1"/>
</dbReference>
<feature type="binding site" evidence="10">
    <location>
        <position position="211"/>
    </location>
    <ligand>
        <name>Zn(2+)</name>
        <dbReference type="ChEBI" id="CHEBI:29105"/>
        <label>1</label>
        <note>catalytic</note>
    </ligand>
</feature>
<keyword evidence="6 10" id="KW-0255">Endonuclease</keyword>
<keyword evidence="7 10" id="KW-0378">Hydrolase</keyword>
<keyword evidence="8 10" id="KW-0862">Zinc</keyword>
<dbReference type="NCBIfam" id="NF000801">
    <property type="entry name" value="PRK00055.1-3"/>
    <property type="match status" value="1"/>
</dbReference>
<evidence type="ECO:0000313" key="12">
    <source>
        <dbReference type="Proteomes" id="UP000199687"/>
    </source>
</evidence>
<dbReference type="AlphaFoldDB" id="A0A1H9LUR8"/>
<dbReference type="PANTHER" id="PTHR46018">
    <property type="entry name" value="ZINC PHOSPHODIESTERASE ELAC PROTEIN 1"/>
    <property type="match status" value="1"/>
</dbReference>
<dbReference type="RefSeq" id="WP_089738464.1">
    <property type="nucleotide sequence ID" value="NZ_FOGL01000001.1"/>
</dbReference>
<dbReference type="Pfam" id="PF23023">
    <property type="entry name" value="Anti-Pycsar_Apyc1"/>
    <property type="match status" value="1"/>
</dbReference>
<evidence type="ECO:0000256" key="1">
    <source>
        <dbReference type="ARBA" id="ARBA00011738"/>
    </source>
</evidence>
<dbReference type="SUPFAM" id="SSF56281">
    <property type="entry name" value="Metallo-hydrolase/oxidoreductase"/>
    <property type="match status" value="1"/>
</dbReference>
<dbReference type="InterPro" id="IPR036866">
    <property type="entry name" value="RibonucZ/Hydroxyglut_hydro"/>
</dbReference>
<dbReference type="GO" id="GO:0042802">
    <property type="term" value="F:identical protein binding"/>
    <property type="evidence" value="ECO:0007669"/>
    <property type="project" value="UniProtKB-ARBA"/>
</dbReference>
<comment type="similarity">
    <text evidence="10">Belongs to the RNase Z family.</text>
</comment>
<evidence type="ECO:0000256" key="9">
    <source>
        <dbReference type="ARBA" id="ARBA00057812"/>
    </source>
</evidence>
<evidence type="ECO:0000256" key="6">
    <source>
        <dbReference type="ARBA" id="ARBA00022759"/>
    </source>
</evidence>
<dbReference type="EC" id="3.1.26.11" evidence="2 10"/>
<feature type="binding site" evidence="10">
    <location>
        <position position="65"/>
    </location>
    <ligand>
        <name>Zn(2+)</name>
        <dbReference type="ChEBI" id="CHEBI:29105"/>
        <label>1</label>
        <note>catalytic</note>
    </ligand>
</feature>
<comment type="catalytic activity">
    <reaction evidence="10">
        <text>Endonucleolytic cleavage of RNA, removing extra 3' nucleotides from tRNA precursor, generating 3' termini of tRNAs. A 3'-hydroxy group is left at the tRNA terminus and a 5'-phosphoryl group is left at the trailer molecule.</text>
        <dbReference type="EC" id="3.1.26.11"/>
    </reaction>
</comment>
<keyword evidence="3 10" id="KW-0819">tRNA processing</keyword>
<name>A0A1H9LUR8_9BACI</name>
<dbReference type="NCBIfam" id="TIGR02651">
    <property type="entry name" value="RNase_Z"/>
    <property type="match status" value="1"/>
</dbReference>
<evidence type="ECO:0000313" key="11">
    <source>
        <dbReference type="EMBL" id="SER15191.1"/>
    </source>
</evidence>
<sequence length="304" mass="34023">MQVVFLGTGAGLPSKSRNVTSVILDLLQENQSMWMFDCGEATQHQILHTNIKPRKVTKIFITHLHGDHIYGLPGFLSSRSFQGGSDPVTIYGPEGLEQFVRTCLTISQTHLSYSIKFVEISDGIIYEDDKFKVIAQSLDHGITSFGYRIVEKDLPGALLVEELKKQNIPPGPIYQQIKNNPTVTLPSGEVIDTSRFIGKSKQGKVVVIFGDTRFKETHYLLAENADLLIHEATFSGSQEELANEYYHSTTIQAAAIAKNAKAKKLILTHISARFQEQDYENLVKEAKSIFPNTEIAKDYTRFTV</sequence>
<feature type="active site" description="Proton acceptor" evidence="10">
    <location>
        <position position="67"/>
    </location>
</feature>
<dbReference type="EMBL" id="FOGL01000001">
    <property type="protein sequence ID" value="SER15191.1"/>
    <property type="molecule type" value="Genomic_DNA"/>
</dbReference>
<dbReference type="HAMAP" id="MF_01818">
    <property type="entry name" value="RNase_Z_BN"/>
    <property type="match status" value="1"/>
</dbReference>
<feature type="binding site" evidence="10">
    <location>
        <position position="140"/>
    </location>
    <ligand>
        <name>Zn(2+)</name>
        <dbReference type="ChEBI" id="CHEBI:29105"/>
        <label>1</label>
        <note>catalytic</note>
    </ligand>
</feature>
<proteinExistence type="inferred from homology"/>
<dbReference type="Gene3D" id="3.60.15.10">
    <property type="entry name" value="Ribonuclease Z/Hydroxyacylglutathione hydrolase-like"/>
    <property type="match status" value="1"/>
</dbReference>
<dbReference type="GO" id="GO:0008270">
    <property type="term" value="F:zinc ion binding"/>
    <property type="evidence" value="ECO:0007669"/>
    <property type="project" value="UniProtKB-UniRule"/>
</dbReference>
<dbReference type="OrthoDB" id="9800940at2"/>
<keyword evidence="12" id="KW-1185">Reference proteome</keyword>
<protein>
    <recommendedName>
        <fullName evidence="2 10">Ribonuclease Z</fullName>
        <shortName evidence="10">RNase Z</shortName>
        <ecNumber evidence="2 10">3.1.26.11</ecNumber>
    </recommendedName>
    <alternativeName>
        <fullName evidence="10">tRNA 3 endonuclease</fullName>
    </alternativeName>
    <alternativeName>
        <fullName evidence="10">tRNase Z</fullName>
    </alternativeName>
</protein>
<dbReference type="InterPro" id="IPR013471">
    <property type="entry name" value="RNase_Z/BN"/>
</dbReference>
<comment type="function">
    <text evidence="9 10">Zinc phosphodiesterase, which displays some tRNA 3'-processing endonuclease activity. Probably involved in tRNA maturation, by removing a 3'-trailer from precursor tRNA.</text>
</comment>
<evidence type="ECO:0000256" key="3">
    <source>
        <dbReference type="ARBA" id="ARBA00022694"/>
    </source>
</evidence>
<comment type="cofactor">
    <cofactor evidence="10">
        <name>Zn(2+)</name>
        <dbReference type="ChEBI" id="CHEBI:29105"/>
    </cofactor>
    <text evidence="10">Binds 2 Zn(2+) ions.</text>
</comment>
<evidence type="ECO:0000256" key="4">
    <source>
        <dbReference type="ARBA" id="ARBA00022722"/>
    </source>
</evidence>
<evidence type="ECO:0000256" key="5">
    <source>
        <dbReference type="ARBA" id="ARBA00022723"/>
    </source>
</evidence>
<evidence type="ECO:0000256" key="2">
    <source>
        <dbReference type="ARBA" id="ARBA00012477"/>
    </source>
</evidence>
<comment type="subunit">
    <text evidence="1 10">Homodimer.</text>
</comment>
<feature type="binding site" evidence="10">
    <location>
        <position position="269"/>
    </location>
    <ligand>
        <name>Zn(2+)</name>
        <dbReference type="ChEBI" id="CHEBI:29105"/>
        <label>2</label>
        <note>catalytic</note>
    </ligand>
</feature>
<accession>A0A1H9LUR8</accession>
<evidence type="ECO:0000256" key="8">
    <source>
        <dbReference type="ARBA" id="ARBA00022833"/>
    </source>
</evidence>
<organism evidence="11 12">
    <name type="scientific">Gracilibacillus ureilyticus</name>
    <dbReference type="NCBI Taxonomy" id="531814"/>
    <lineage>
        <taxon>Bacteria</taxon>
        <taxon>Bacillati</taxon>
        <taxon>Bacillota</taxon>
        <taxon>Bacilli</taxon>
        <taxon>Bacillales</taxon>
        <taxon>Bacillaceae</taxon>
        <taxon>Gracilibacillus</taxon>
    </lineage>
</organism>
<dbReference type="Proteomes" id="UP000199687">
    <property type="component" value="Unassembled WGS sequence"/>
</dbReference>
<feature type="binding site" evidence="10">
    <location>
        <position position="68"/>
    </location>
    <ligand>
        <name>Zn(2+)</name>
        <dbReference type="ChEBI" id="CHEBI:29105"/>
        <label>2</label>
        <note>catalytic</note>
    </ligand>
</feature>
<gene>
    <name evidence="10" type="primary">rnz</name>
    <name evidence="11" type="ORF">SAMN04487944_101413</name>
</gene>
<dbReference type="FunFam" id="3.60.15.10:FF:000002">
    <property type="entry name" value="Ribonuclease Z"/>
    <property type="match status" value="1"/>
</dbReference>
<reference evidence="11 12" key="1">
    <citation type="submission" date="2016-10" db="EMBL/GenBank/DDBJ databases">
        <authorList>
            <person name="de Groot N.N."/>
        </authorList>
    </citation>
    <scope>NUCLEOTIDE SEQUENCE [LARGE SCALE GENOMIC DNA]</scope>
    <source>
        <strain evidence="11 12">CGMCC 1.7727</strain>
    </source>
</reference>
<evidence type="ECO:0000256" key="10">
    <source>
        <dbReference type="HAMAP-Rule" id="MF_01818"/>
    </source>
</evidence>
<feature type="binding site" evidence="10">
    <location>
        <position position="211"/>
    </location>
    <ligand>
        <name>Zn(2+)</name>
        <dbReference type="ChEBI" id="CHEBI:29105"/>
        <label>2</label>
        <note>catalytic</note>
    </ligand>
</feature>
<dbReference type="STRING" id="531814.SAMN04487944_101413"/>
<feature type="binding site" evidence="10">
    <location>
        <position position="67"/>
    </location>
    <ligand>
        <name>Zn(2+)</name>
        <dbReference type="ChEBI" id="CHEBI:29105"/>
        <label>2</label>
        <note>catalytic</note>
    </ligand>
</feature>